<sequence>MADRKQISIDEALQSSNIKTYETQDKKEKKPKRKTTQVSIYLTDEELEYLDKKCEETFLARNAYMRKILVDEMRKQ</sequence>
<organism evidence="1 2">
    <name type="scientific">Campylobacter fetus</name>
    <dbReference type="NCBI Taxonomy" id="196"/>
    <lineage>
        <taxon>Bacteria</taxon>
        <taxon>Pseudomonadati</taxon>
        <taxon>Campylobacterota</taxon>
        <taxon>Epsilonproteobacteria</taxon>
        <taxon>Campylobacterales</taxon>
        <taxon>Campylobacteraceae</taxon>
        <taxon>Campylobacter</taxon>
    </lineage>
</organism>
<dbReference type="EMBL" id="CP059434">
    <property type="protein sequence ID" value="QMS59886.1"/>
    <property type="molecule type" value="Genomic_DNA"/>
</dbReference>
<dbReference type="Proteomes" id="UP000514628">
    <property type="component" value="Plasmid pCFViADRI1362_P2"/>
</dbReference>
<evidence type="ECO:0000313" key="2">
    <source>
        <dbReference type="Proteomes" id="UP000514628"/>
    </source>
</evidence>
<protein>
    <submittedName>
        <fullName evidence="1">Uncharacterized protein</fullName>
    </submittedName>
</protein>
<name>A0A974MRF5_CAMFE</name>
<dbReference type="AlphaFoldDB" id="A0A974MRF5"/>
<keyword evidence="1" id="KW-0614">Plasmid</keyword>
<proteinExistence type="predicted"/>
<reference evidence="2" key="1">
    <citation type="submission" date="2020-07" db="EMBL/GenBank/DDBJ databases">
        <title>A comparison of fourteen fully characterised mammalian-associated Campylobacter fetus isolates suggests a mechanism by which bovine-adapted biotypes have evolved high genomic plasticity.</title>
        <authorList>
            <person name="Nadin-Davis S.A."/>
            <person name="Chmara J.T."/>
            <person name="Carillo C."/>
            <person name="Amoako K."/>
            <person name="Goji N."/>
            <person name="Duceppe M.-O."/>
            <person name="Devenish J."/>
        </authorList>
    </citation>
    <scope>NUCLEOTIDE SEQUENCE [LARGE SCALE GENOMIC DNA]</scope>
    <source>
        <strain evidence="2">CFViADRI1362</strain>
        <plasmid evidence="2">pcfviadri1362_p2</plasmid>
    </source>
</reference>
<accession>A0A974MRF5</accession>
<dbReference type="RefSeq" id="WP_065843550.1">
    <property type="nucleotide sequence ID" value="NZ_CP059434.1"/>
</dbReference>
<geneLocation type="plasmid" evidence="2">
    <name>pcfviadri1362_p2</name>
</geneLocation>
<evidence type="ECO:0000313" key="1">
    <source>
        <dbReference type="EMBL" id="QMS59886.1"/>
    </source>
</evidence>
<gene>
    <name evidence="1" type="ORF">GZ989_011440</name>
</gene>